<feature type="compositionally biased region" description="Basic and acidic residues" evidence="1">
    <location>
        <begin position="57"/>
        <end position="70"/>
    </location>
</feature>
<proteinExistence type="predicted"/>
<protein>
    <submittedName>
        <fullName evidence="2">Uncharacterized protein</fullName>
    </submittedName>
</protein>
<name>A0A182HIK2_ANOAR</name>
<sequence length="133" mass="14831">MFHRRRCFVDVPWHVCHRSLRGPSRDLWMRTWALVPLTLDLTVARTSVSQEVSLESPGKREEEAESREKMGPSSGFRFRSGGMAGSCGGGCGGGFRVPEVTVLLGKREEPLDTDSVPAGGQREESKIQRRLLF</sequence>
<feature type="region of interest" description="Disordered" evidence="1">
    <location>
        <begin position="49"/>
        <end position="81"/>
    </location>
</feature>
<feature type="region of interest" description="Disordered" evidence="1">
    <location>
        <begin position="106"/>
        <end position="133"/>
    </location>
</feature>
<organism evidence="2 3">
    <name type="scientific">Anopheles arabiensis</name>
    <name type="common">Mosquito</name>
    <dbReference type="NCBI Taxonomy" id="7173"/>
    <lineage>
        <taxon>Eukaryota</taxon>
        <taxon>Metazoa</taxon>
        <taxon>Ecdysozoa</taxon>
        <taxon>Arthropoda</taxon>
        <taxon>Hexapoda</taxon>
        <taxon>Insecta</taxon>
        <taxon>Pterygota</taxon>
        <taxon>Neoptera</taxon>
        <taxon>Endopterygota</taxon>
        <taxon>Diptera</taxon>
        <taxon>Nematocera</taxon>
        <taxon>Culicoidea</taxon>
        <taxon>Culicidae</taxon>
        <taxon>Anophelinae</taxon>
        <taxon>Anopheles</taxon>
    </lineage>
</organism>
<evidence type="ECO:0000313" key="3">
    <source>
        <dbReference type="Proteomes" id="UP000075840"/>
    </source>
</evidence>
<evidence type="ECO:0000256" key="1">
    <source>
        <dbReference type="SAM" id="MobiDB-lite"/>
    </source>
</evidence>
<evidence type="ECO:0000313" key="2">
    <source>
        <dbReference type="EnsemblMetazoa" id="AARA001062-PA"/>
    </source>
</evidence>
<reference evidence="2" key="1">
    <citation type="submission" date="2022-08" db="UniProtKB">
        <authorList>
            <consortium name="EnsemblMetazoa"/>
        </authorList>
    </citation>
    <scope>IDENTIFICATION</scope>
    <source>
        <strain evidence="2">Dongola</strain>
    </source>
</reference>
<feature type="compositionally biased region" description="Low complexity" evidence="1">
    <location>
        <begin position="71"/>
        <end position="81"/>
    </location>
</feature>
<dbReference type="VEuPathDB" id="VectorBase:AARA001062"/>
<dbReference type="EMBL" id="APCN01003992">
    <property type="status" value="NOT_ANNOTATED_CDS"/>
    <property type="molecule type" value="Genomic_DNA"/>
</dbReference>
<dbReference type="AlphaFoldDB" id="A0A182HIK2"/>
<keyword evidence="3" id="KW-1185">Reference proteome</keyword>
<dbReference type="Proteomes" id="UP000075840">
    <property type="component" value="Unassembled WGS sequence"/>
</dbReference>
<accession>A0A182HIK2</accession>
<dbReference type="EnsemblMetazoa" id="AARA001062-RA">
    <property type="protein sequence ID" value="AARA001062-PA"/>
    <property type="gene ID" value="AARA001062"/>
</dbReference>